<dbReference type="RefSeq" id="WP_386811581.1">
    <property type="nucleotide sequence ID" value="NZ_JBHTIH010000002.1"/>
</dbReference>
<keyword evidence="11 14" id="KW-0413">Isomerase</keyword>
<dbReference type="SUPFAM" id="SSF109998">
    <property type="entry name" value="Triger factor/SurA peptide-binding domain-like"/>
    <property type="match status" value="1"/>
</dbReference>
<comment type="subcellular location">
    <subcellularLocation>
        <location evidence="1">Cell inner membrane</location>
        <topology evidence="1">Single-pass type II membrane protein</topology>
        <orientation evidence="1">Periplasmic side</orientation>
    </subcellularLocation>
</comment>
<keyword evidence="7" id="KW-0143">Chaperone</keyword>
<accession>A0ABW2YJR2</accession>
<evidence type="ECO:0000256" key="5">
    <source>
        <dbReference type="ARBA" id="ARBA00022989"/>
    </source>
</evidence>
<evidence type="ECO:0000256" key="2">
    <source>
        <dbReference type="ARBA" id="ARBA00022475"/>
    </source>
</evidence>
<reference evidence="15" key="1">
    <citation type="journal article" date="2019" name="Int. J. Syst. Evol. Microbiol.">
        <title>The Global Catalogue of Microorganisms (GCM) 10K type strain sequencing project: providing services to taxonomists for standard genome sequencing and annotation.</title>
        <authorList>
            <consortium name="The Broad Institute Genomics Platform"/>
            <consortium name="The Broad Institute Genome Sequencing Center for Infectious Disease"/>
            <person name="Wu L."/>
            <person name="Ma J."/>
        </authorList>
    </citation>
    <scope>NUCLEOTIDE SEQUENCE [LARGE SCALE GENOMIC DNA]</scope>
    <source>
        <strain evidence="15">CCUG 55491</strain>
    </source>
</reference>
<dbReference type="GO" id="GO:0016853">
    <property type="term" value="F:isomerase activity"/>
    <property type="evidence" value="ECO:0007669"/>
    <property type="project" value="UniProtKB-KW"/>
</dbReference>
<evidence type="ECO:0000256" key="9">
    <source>
        <dbReference type="ARBA" id="ARBA00040743"/>
    </source>
</evidence>
<protein>
    <recommendedName>
        <fullName evidence="9">Periplasmic chaperone PpiD</fullName>
    </recommendedName>
    <alternativeName>
        <fullName evidence="10">Periplasmic folding chaperone</fullName>
    </alternativeName>
</protein>
<evidence type="ECO:0000313" key="15">
    <source>
        <dbReference type="Proteomes" id="UP001597090"/>
    </source>
</evidence>
<feature type="domain" description="PpiC" evidence="13">
    <location>
        <begin position="286"/>
        <end position="389"/>
    </location>
</feature>
<dbReference type="Gene3D" id="3.10.50.40">
    <property type="match status" value="1"/>
</dbReference>
<dbReference type="EMBL" id="JBHTIH010000002">
    <property type="protein sequence ID" value="MFD0738672.1"/>
    <property type="molecule type" value="Genomic_DNA"/>
</dbReference>
<dbReference type="PANTHER" id="PTHR47529:SF1">
    <property type="entry name" value="PERIPLASMIC CHAPERONE PPID"/>
    <property type="match status" value="1"/>
</dbReference>
<proteinExistence type="inferred from homology"/>
<keyword evidence="6 12" id="KW-0472">Membrane</keyword>
<dbReference type="Proteomes" id="UP001597090">
    <property type="component" value="Unassembled WGS sequence"/>
</dbReference>
<keyword evidence="3" id="KW-0997">Cell inner membrane</keyword>
<dbReference type="InterPro" id="IPR052029">
    <property type="entry name" value="PpiD_chaperone"/>
</dbReference>
<comment type="similarity">
    <text evidence="8">Belongs to the PpiD chaperone family.</text>
</comment>
<dbReference type="PROSITE" id="PS50198">
    <property type="entry name" value="PPIC_PPIASE_2"/>
    <property type="match status" value="1"/>
</dbReference>
<evidence type="ECO:0000256" key="3">
    <source>
        <dbReference type="ARBA" id="ARBA00022519"/>
    </source>
</evidence>
<keyword evidence="4 12" id="KW-0812">Transmembrane</keyword>
<dbReference type="InterPro" id="IPR046357">
    <property type="entry name" value="PPIase_dom_sf"/>
</dbReference>
<keyword evidence="15" id="KW-1185">Reference proteome</keyword>
<evidence type="ECO:0000256" key="7">
    <source>
        <dbReference type="ARBA" id="ARBA00023186"/>
    </source>
</evidence>
<evidence type="ECO:0000256" key="12">
    <source>
        <dbReference type="SAM" id="Phobius"/>
    </source>
</evidence>
<evidence type="ECO:0000256" key="4">
    <source>
        <dbReference type="ARBA" id="ARBA00022692"/>
    </source>
</evidence>
<evidence type="ECO:0000256" key="6">
    <source>
        <dbReference type="ARBA" id="ARBA00023136"/>
    </source>
</evidence>
<dbReference type="Pfam" id="PF13624">
    <property type="entry name" value="SurA_N_3"/>
    <property type="match status" value="2"/>
</dbReference>
<dbReference type="SUPFAM" id="SSF54534">
    <property type="entry name" value="FKBP-like"/>
    <property type="match status" value="1"/>
</dbReference>
<dbReference type="Pfam" id="PF00639">
    <property type="entry name" value="Rotamase"/>
    <property type="match status" value="1"/>
</dbReference>
<sequence>MLQKLRDKTSGWIATVILGLLIIPFAFVGIQDYLVQRNDNFVATIDAPPGWWQSAPSWWPVSTFWEHETITADEFRTRFEQVRQQERAQQGEAFDARAFETLENKRAILDGLIDQRIQKLASQQAGVVVSDALVRKTIQEIPAFLVDGKFNAERYQLALASQVPAQTPTQFERVVRDGLQQSLVSTGIAASGFVTNAEMERLIKLMGEQRDVSLVTLPAPAPDTAAVTGAEIQAWYAGHAADYRAPESVSIEYVELNGATMAPPPAADEAVLRQRYEQEKNRFVEQEQRLASHLLVRVDEGANAAAQKAAQDKATQLAAQAKAAGADFAALVRANSDDTGSKASGGDLGWVGKGMMTGPFEDALFQMQAGQISGPVKTDFGWHVIQLREVKAGAQESFEQAREALAREQAEADRDRAFNDVSSRLVDLVYKNPSSLVPAAREMQLPVLKLGPIFRDGKPDPAAGLAANAALKRAAFSDALIQDGTVSDPIEIAPNHTVLIRVVAHTPERTLPLAQVRAQVIAAVRADRARKASTEEADALLARLRGGETLEALAASRQLPAPQQAIAVPRGAPLGGEGVAEAVFAVAVPATGKVSPGKAVLNDGSIVLFAVSKVVPGDVAQVPPQQRQGLQQQIAQMGGADDAQALINAMRQKMKVAVVEANL</sequence>
<comment type="caution">
    <text evidence="14">The sequence shown here is derived from an EMBL/GenBank/DDBJ whole genome shotgun (WGS) entry which is preliminary data.</text>
</comment>
<evidence type="ECO:0000256" key="10">
    <source>
        <dbReference type="ARBA" id="ARBA00042775"/>
    </source>
</evidence>
<keyword evidence="11" id="KW-0697">Rotamase</keyword>
<dbReference type="PANTHER" id="PTHR47529">
    <property type="entry name" value="PEPTIDYL-PROLYL CIS-TRANS ISOMERASE D"/>
    <property type="match status" value="1"/>
</dbReference>
<keyword evidence="2" id="KW-1003">Cell membrane</keyword>
<evidence type="ECO:0000256" key="11">
    <source>
        <dbReference type="PROSITE-ProRule" id="PRU00278"/>
    </source>
</evidence>
<name>A0ABW2YJR2_9GAMM</name>
<evidence type="ECO:0000313" key="14">
    <source>
        <dbReference type="EMBL" id="MFD0738672.1"/>
    </source>
</evidence>
<dbReference type="InterPro" id="IPR027304">
    <property type="entry name" value="Trigger_fact/SurA_dom_sf"/>
</dbReference>
<keyword evidence="5 12" id="KW-1133">Transmembrane helix</keyword>
<evidence type="ECO:0000259" key="13">
    <source>
        <dbReference type="PROSITE" id="PS50198"/>
    </source>
</evidence>
<organism evidence="14 15">
    <name type="scientific">Lysobacter koreensis</name>
    <dbReference type="NCBI Taxonomy" id="266122"/>
    <lineage>
        <taxon>Bacteria</taxon>
        <taxon>Pseudomonadati</taxon>
        <taxon>Pseudomonadota</taxon>
        <taxon>Gammaproteobacteria</taxon>
        <taxon>Lysobacterales</taxon>
        <taxon>Lysobacteraceae</taxon>
        <taxon>Lysobacter</taxon>
    </lineage>
</organism>
<dbReference type="Gene3D" id="1.10.4030.10">
    <property type="entry name" value="Porin chaperone SurA, peptide-binding domain"/>
    <property type="match status" value="1"/>
</dbReference>
<evidence type="ECO:0000256" key="8">
    <source>
        <dbReference type="ARBA" id="ARBA00038408"/>
    </source>
</evidence>
<dbReference type="InterPro" id="IPR000297">
    <property type="entry name" value="PPIase_PpiC"/>
</dbReference>
<gene>
    <name evidence="14" type="ORF">ACFQZQ_05155</name>
</gene>
<feature type="transmembrane region" description="Helical" evidence="12">
    <location>
        <begin position="12"/>
        <end position="30"/>
    </location>
</feature>
<evidence type="ECO:0000256" key="1">
    <source>
        <dbReference type="ARBA" id="ARBA00004382"/>
    </source>
</evidence>